<evidence type="ECO:0000256" key="1">
    <source>
        <dbReference type="ARBA" id="ARBA00022737"/>
    </source>
</evidence>
<evidence type="ECO:0008006" key="7">
    <source>
        <dbReference type="Google" id="ProtNLM"/>
    </source>
</evidence>
<evidence type="ECO:0000256" key="3">
    <source>
        <dbReference type="PROSITE-ProRule" id="PRU00339"/>
    </source>
</evidence>
<dbReference type="PANTHER" id="PTHR44858:SF1">
    <property type="entry name" value="UDP-N-ACETYLGLUCOSAMINE--PEPTIDE N-ACETYLGLUCOSAMINYLTRANSFERASE SPINDLY-RELATED"/>
    <property type="match status" value="1"/>
</dbReference>
<accession>A0A2M7M4D8</accession>
<feature type="region of interest" description="Disordered" evidence="4">
    <location>
        <begin position="304"/>
        <end position="330"/>
    </location>
</feature>
<dbReference type="EMBL" id="PFJK01000083">
    <property type="protein sequence ID" value="PIX77572.1"/>
    <property type="molecule type" value="Genomic_DNA"/>
</dbReference>
<feature type="repeat" description="TPR" evidence="3">
    <location>
        <begin position="162"/>
        <end position="195"/>
    </location>
</feature>
<dbReference type="InterPro" id="IPR019734">
    <property type="entry name" value="TPR_rpt"/>
</dbReference>
<dbReference type="InterPro" id="IPR011990">
    <property type="entry name" value="TPR-like_helical_dom_sf"/>
</dbReference>
<keyword evidence="2 3" id="KW-0802">TPR repeat</keyword>
<name>A0A2M7M4D8_9BACT</name>
<keyword evidence="1" id="KW-0677">Repeat</keyword>
<dbReference type="Proteomes" id="UP000229703">
    <property type="component" value="Unassembled WGS sequence"/>
</dbReference>
<feature type="compositionally biased region" description="Basic and acidic residues" evidence="4">
    <location>
        <begin position="310"/>
        <end position="330"/>
    </location>
</feature>
<evidence type="ECO:0000256" key="2">
    <source>
        <dbReference type="ARBA" id="ARBA00022803"/>
    </source>
</evidence>
<evidence type="ECO:0000313" key="5">
    <source>
        <dbReference type="EMBL" id="PIX77572.1"/>
    </source>
</evidence>
<dbReference type="PROSITE" id="PS50005">
    <property type="entry name" value="TPR"/>
    <property type="match status" value="4"/>
</dbReference>
<gene>
    <name evidence="5" type="ORF">COZ37_01980</name>
</gene>
<dbReference type="InterPro" id="IPR050498">
    <property type="entry name" value="Ycf3"/>
</dbReference>
<dbReference type="Pfam" id="PF13174">
    <property type="entry name" value="TPR_6"/>
    <property type="match status" value="2"/>
</dbReference>
<dbReference type="SUPFAM" id="SSF48452">
    <property type="entry name" value="TPR-like"/>
    <property type="match status" value="3"/>
</dbReference>
<dbReference type="Pfam" id="PF13181">
    <property type="entry name" value="TPR_8"/>
    <property type="match status" value="1"/>
</dbReference>
<comment type="caution">
    <text evidence="5">The sequence shown here is derived from an EMBL/GenBank/DDBJ whole genome shotgun (WGS) entry which is preliminary data.</text>
</comment>
<dbReference type="Gene3D" id="1.25.40.10">
    <property type="entry name" value="Tetratricopeptide repeat domain"/>
    <property type="match status" value="4"/>
</dbReference>
<dbReference type="AlphaFoldDB" id="A0A2M7M4D8"/>
<evidence type="ECO:0000256" key="4">
    <source>
        <dbReference type="SAM" id="MobiDB-lite"/>
    </source>
</evidence>
<dbReference type="PANTHER" id="PTHR44858">
    <property type="entry name" value="TETRATRICOPEPTIDE REPEAT PROTEIN 6"/>
    <property type="match status" value="1"/>
</dbReference>
<dbReference type="SMART" id="SM00028">
    <property type="entry name" value="TPR"/>
    <property type="match status" value="9"/>
</dbReference>
<feature type="repeat" description="TPR" evidence="3">
    <location>
        <begin position="642"/>
        <end position="675"/>
    </location>
</feature>
<sequence length="722" mass="84193">MKEWVIALFLILLFPITSFSTTEEFIEVRASENSISFFPAEGSFPFLITRLYLDNKGKRNFNLLPQSLSLKDIEEGSHLLKLEVLDKEKEVHTSLYEINIKNNKMASFQLLVLQGNRLIPITRDKKGERLLLGLIKQEKDSSSLISLSQKFLVLFPESDSSEGVLFNLANIYEEREEYPKAFFFYKKFIKDYPESEKLGRARLRIGKILFGYGKYDEARDVYEKTLAFFPAEEESAKGLFQLASGYEIGEDYEKASAAYETYLLNYLEDSDYPLGIYRLANTYTTLGKILQGKIVIIKEEEIEEKEEEETTKTSETEEKPKEKKPQLSPEEKEKKAQVYYIQAYRLYEAFLLLYSNHRLCFDSQLELAILCQELNRYQESLNYLSSLERKNENKETIPKILYYQGLAKQSINEYKESITLFSKTMDYQNKEFAPLAKYQKGLSYFFLEDYSRGYGELNRFTSLYPEHHLLSLAKYYSLACLFYETMRKYTSEETFEYLQERMTPIVEELKELAMNYEGTEAGALAQALSEEGYEILAPEEEIEVVKGIIVDLSSYMEEALNKYPYGPDKLLFEEGMALVKQKKYKEAGGYFLALLSRFPESTLIISAHYQLALVYGNLTAYKQGIREFKELIKINPKDELADDSQYLIGYYYLCLESYKNAQKNFEKVIKNYPDSPRALWARKDIQIMEQKGLLEEKEEKKEKSEVSKNLPLKCHRSVSDKC</sequence>
<proteinExistence type="predicted"/>
<feature type="repeat" description="TPR" evidence="3">
    <location>
        <begin position="199"/>
        <end position="232"/>
    </location>
</feature>
<protein>
    <recommendedName>
        <fullName evidence="7">Outer membrane lipoprotein BamD-like domain-containing protein</fullName>
    </recommendedName>
</protein>
<evidence type="ECO:0000313" key="6">
    <source>
        <dbReference type="Proteomes" id="UP000229703"/>
    </source>
</evidence>
<feature type="repeat" description="TPR" evidence="3">
    <location>
        <begin position="605"/>
        <end position="638"/>
    </location>
</feature>
<reference evidence="6" key="1">
    <citation type="submission" date="2017-09" db="EMBL/GenBank/DDBJ databases">
        <title>Depth-based differentiation of microbial function through sediment-hosted aquifers and enrichment of novel symbionts in the deep terrestrial subsurface.</title>
        <authorList>
            <person name="Probst A.J."/>
            <person name="Ladd B."/>
            <person name="Jarett J.K."/>
            <person name="Geller-Mcgrath D.E."/>
            <person name="Sieber C.M.K."/>
            <person name="Emerson J.B."/>
            <person name="Anantharaman K."/>
            <person name="Thomas B.C."/>
            <person name="Malmstrom R."/>
            <person name="Stieglmeier M."/>
            <person name="Klingl A."/>
            <person name="Woyke T."/>
            <person name="Ryan C.M."/>
            <person name="Banfield J.F."/>
        </authorList>
    </citation>
    <scope>NUCLEOTIDE SEQUENCE [LARGE SCALE GENOMIC DNA]</scope>
</reference>
<organism evidence="5 6">
    <name type="scientific">bacterium (Candidatus Ratteibacteria) CG_4_10_14_3_um_filter_41_18</name>
    <dbReference type="NCBI Taxonomy" id="2014287"/>
    <lineage>
        <taxon>Bacteria</taxon>
        <taxon>Candidatus Ratteibacteria</taxon>
    </lineage>
</organism>